<protein>
    <recommendedName>
        <fullName evidence="2">Transposase-associated domain-containing protein</fullName>
    </recommendedName>
</protein>
<reference evidence="3" key="1">
    <citation type="journal article" date="2017" name="Nature">
        <title>The genome of Chenopodium quinoa.</title>
        <authorList>
            <person name="Jarvis D.E."/>
            <person name="Ho Y.S."/>
            <person name="Lightfoot D.J."/>
            <person name="Schmoeckel S.M."/>
            <person name="Li B."/>
            <person name="Borm T.J.A."/>
            <person name="Ohyanagi H."/>
            <person name="Mineta K."/>
            <person name="Michell C.T."/>
            <person name="Saber N."/>
            <person name="Kharbatia N.M."/>
            <person name="Rupper R.R."/>
            <person name="Sharp A.R."/>
            <person name="Dally N."/>
            <person name="Boughton B.A."/>
            <person name="Woo Y.H."/>
            <person name="Gao G."/>
            <person name="Schijlen E.G.W.M."/>
            <person name="Guo X."/>
            <person name="Momin A.A."/>
            <person name="Negrao S."/>
            <person name="Al-Babili S."/>
            <person name="Gehring C."/>
            <person name="Roessner U."/>
            <person name="Jung C."/>
            <person name="Murphy K."/>
            <person name="Arold S.T."/>
            <person name="Gojobori T."/>
            <person name="van der Linden C.G."/>
            <person name="van Loo E.N."/>
            <person name="Jellen E.N."/>
            <person name="Maughan P.J."/>
            <person name="Tester M."/>
        </authorList>
    </citation>
    <scope>NUCLEOTIDE SEQUENCE [LARGE SCALE GENOMIC DNA]</scope>
    <source>
        <strain evidence="3">cv. PI 614886</strain>
    </source>
</reference>
<dbReference type="Pfam" id="PF13963">
    <property type="entry name" value="Transpos_assoc"/>
    <property type="match status" value="1"/>
</dbReference>
<evidence type="ECO:0000256" key="1">
    <source>
        <dbReference type="SAM" id="MobiDB-lite"/>
    </source>
</evidence>
<reference evidence="3" key="2">
    <citation type="submission" date="2021-03" db="UniProtKB">
        <authorList>
            <consortium name="EnsemblPlants"/>
        </authorList>
    </citation>
    <scope>IDENTIFICATION</scope>
</reference>
<dbReference type="InterPro" id="IPR029480">
    <property type="entry name" value="Transpos_assoc"/>
</dbReference>
<dbReference type="AlphaFoldDB" id="A0A803LSW0"/>
<proteinExistence type="predicted"/>
<evidence type="ECO:0000313" key="3">
    <source>
        <dbReference type="EnsemblPlants" id="AUR62018304-RA:cds"/>
    </source>
</evidence>
<dbReference type="Gramene" id="AUR62018304-RA">
    <property type="protein sequence ID" value="AUR62018304-RA:cds"/>
    <property type="gene ID" value="AUR62018304"/>
</dbReference>
<feature type="compositionally biased region" description="Polar residues" evidence="1">
    <location>
        <begin position="240"/>
        <end position="253"/>
    </location>
</feature>
<evidence type="ECO:0000313" key="4">
    <source>
        <dbReference type="Proteomes" id="UP000596660"/>
    </source>
</evidence>
<feature type="region of interest" description="Disordered" evidence="1">
    <location>
        <begin position="228"/>
        <end position="253"/>
    </location>
</feature>
<dbReference type="Proteomes" id="UP000596660">
    <property type="component" value="Unplaced"/>
</dbReference>
<name>A0A803LSW0_CHEQI</name>
<feature type="domain" description="Transposase-associated" evidence="2">
    <location>
        <begin position="12"/>
        <end position="69"/>
    </location>
</feature>
<sequence>MFGNNIIVVAENFISNDNVVAVEVHDTTTIRCPCDKCRNLICKKRSDVRFDLLKWGLYANYTTWELHGEIVNHSNGGHISEISDIEGIGHNDSEVNMLEDAFGVPSMHLGRDEADSNNNNEEPKGEAAKFYRLLNEYQEPLTVGGTTMSKLSYIEHLKVVVAHGESKTQEEILLDVLTPRSGYFRGKGTALPGFSKGRHQLEHQSLIREQQKKIQEQQELIKELQENQERTTKQLEETQEATARQLQQQKEET</sequence>
<evidence type="ECO:0000259" key="2">
    <source>
        <dbReference type="Pfam" id="PF13963"/>
    </source>
</evidence>
<organism evidence="3 4">
    <name type="scientific">Chenopodium quinoa</name>
    <name type="common">Quinoa</name>
    <dbReference type="NCBI Taxonomy" id="63459"/>
    <lineage>
        <taxon>Eukaryota</taxon>
        <taxon>Viridiplantae</taxon>
        <taxon>Streptophyta</taxon>
        <taxon>Embryophyta</taxon>
        <taxon>Tracheophyta</taxon>
        <taxon>Spermatophyta</taxon>
        <taxon>Magnoliopsida</taxon>
        <taxon>eudicotyledons</taxon>
        <taxon>Gunneridae</taxon>
        <taxon>Pentapetalae</taxon>
        <taxon>Caryophyllales</taxon>
        <taxon>Chenopodiaceae</taxon>
        <taxon>Chenopodioideae</taxon>
        <taxon>Atripliceae</taxon>
        <taxon>Chenopodium</taxon>
    </lineage>
</organism>
<dbReference type="EnsemblPlants" id="AUR62018304-RA">
    <property type="protein sequence ID" value="AUR62018304-RA:cds"/>
    <property type="gene ID" value="AUR62018304"/>
</dbReference>
<keyword evidence="4" id="KW-1185">Reference proteome</keyword>
<accession>A0A803LSW0</accession>